<evidence type="ECO:0000256" key="2">
    <source>
        <dbReference type="ARBA" id="ARBA00046317"/>
    </source>
</evidence>
<feature type="region of interest" description="Disordered" evidence="3">
    <location>
        <begin position="1"/>
        <end position="20"/>
    </location>
</feature>
<dbReference type="Gene3D" id="3.90.226.10">
    <property type="entry name" value="2-enoyl-CoA Hydratase, Chain A, domain 1"/>
    <property type="match status" value="2"/>
</dbReference>
<evidence type="ECO:0000259" key="4">
    <source>
        <dbReference type="PROSITE" id="PS50980"/>
    </source>
</evidence>
<comment type="similarity">
    <text evidence="1">Belongs to the AccD/PCCB family.</text>
</comment>
<accession>A0A1H4PQA8</accession>
<gene>
    <name evidence="6" type="ORF">SAMN04489806_2581</name>
</gene>
<dbReference type="Pfam" id="PF01039">
    <property type="entry name" value="Carboxyl_trans"/>
    <property type="match status" value="1"/>
</dbReference>
<proteinExistence type="inferred from homology"/>
<organism evidence="6 7">
    <name type="scientific">Paramicrobacterium humi</name>
    <dbReference type="NCBI Taxonomy" id="640635"/>
    <lineage>
        <taxon>Bacteria</taxon>
        <taxon>Bacillati</taxon>
        <taxon>Actinomycetota</taxon>
        <taxon>Actinomycetes</taxon>
        <taxon>Micrococcales</taxon>
        <taxon>Microbacteriaceae</taxon>
        <taxon>Paramicrobacterium</taxon>
    </lineage>
</organism>
<feature type="compositionally biased region" description="Low complexity" evidence="3">
    <location>
        <begin position="10"/>
        <end position="19"/>
    </location>
</feature>
<keyword evidence="7" id="KW-1185">Reference proteome</keyword>
<dbReference type="InterPro" id="IPR045190">
    <property type="entry name" value="MCCB/AccD1-like"/>
</dbReference>
<dbReference type="GO" id="GO:0006552">
    <property type="term" value="P:L-leucine catabolic process"/>
    <property type="evidence" value="ECO:0007669"/>
    <property type="project" value="TreeGrafter"/>
</dbReference>
<evidence type="ECO:0000256" key="1">
    <source>
        <dbReference type="ARBA" id="ARBA00006102"/>
    </source>
</evidence>
<dbReference type="OrthoDB" id="9803706at2"/>
<dbReference type="STRING" id="640635.SAMN04489806_2581"/>
<dbReference type="Proteomes" id="UP000199183">
    <property type="component" value="Unassembled WGS sequence"/>
</dbReference>
<evidence type="ECO:0000313" key="6">
    <source>
        <dbReference type="EMBL" id="SEC09569.1"/>
    </source>
</evidence>
<dbReference type="PANTHER" id="PTHR22855">
    <property type="entry name" value="ACETYL, PROPIONYL, PYRUVATE, AND GLUTACONYL CARBOXYLASE-RELATED"/>
    <property type="match status" value="1"/>
</dbReference>
<dbReference type="EMBL" id="FNRY01000001">
    <property type="protein sequence ID" value="SEC09569.1"/>
    <property type="molecule type" value="Genomic_DNA"/>
</dbReference>
<reference evidence="6 7" key="1">
    <citation type="submission" date="2016-10" db="EMBL/GenBank/DDBJ databases">
        <authorList>
            <person name="de Groot N.N."/>
        </authorList>
    </citation>
    <scope>NUCLEOTIDE SEQUENCE [LARGE SCALE GENOMIC DNA]</scope>
    <source>
        <strain evidence="6 7">DSM 21799</strain>
    </source>
</reference>
<dbReference type="GO" id="GO:0004485">
    <property type="term" value="F:methylcrotonoyl-CoA carboxylase activity"/>
    <property type="evidence" value="ECO:0007669"/>
    <property type="project" value="TreeGrafter"/>
</dbReference>
<dbReference type="InterPro" id="IPR029045">
    <property type="entry name" value="ClpP/crotonase-like_dom_sf"/>
</dbReference>
<dbReference type="InterPro" id="IPR011762">
    <property type="entry name" value="COA_CT_N"/>
</dbReference>
<evidence type="ECO:0000256" key="3">
    <source>
        <dbReference type="SAM" id="MobiDB-lite"/>
    </source>
</evidence>
<comment type="pathway">
    <text evidence="2">Amino-acid degradation; L-leucine degradation.</text>
</comment>
<dbReference type="RefSeq" id="WP_091185099.1">
    <property type="nucleotide sequence ID" value="NZ_FNRY01000001.1"/>
</dbReference>
<dbReference type="PROSITE" id="PS50989">
    <property type="entry name" value="COA_CT_CTER"/>
    <property type="match status" value="1"/>
</dbReference>
<sequence>MHTLTSSVDAASPEAARNAEAQRDLVAELHDRLDRVRHGGSERSRERHLARGKLLPRDRIDRLLDEGSPFLEVAPLAASGLYDDASPGAGVVAGIGLVHGRHVMVICNDATVKGGTYYPMTVKKHLRAQEIAFENRLPCISLVDSGGAFLPMQDEVFPDREHFGRIFYNQARMSAAGIPQIAAVLGSCTAGGAYVPAMSDETVIVRGQGTIFLGGPPLVKAATGEVVTAEELGGGDVHARISGVTDHLAEDDDDALRIVRDIVLTLPAPAGPVWEVRESRDPVVPPDELYAAVPTDLQVPYDVREVIARLVDGSEFHEFKREYGETLVTGFAHVHGHPVGIVANNGVLFSESALKGAHFIELCDQRGIPLLFLQNISGFMVGRDYEAGGIAKHGAKMVTAVATTRVPKLTVVIGGSFGAGNYSMCGRAYSPRFLWMWPASRVSVMGGPQAAGVLATVKRDGMTSRGEEWSADDEEAFRAPIRDQYERQGSPYYSTARLWDDGIIDPADTRTVLGLALDVCARVPLAEPGFGLFRM</sequence>
<dbReference type="AlphaFoldDB" id="A0A1H4PQA8"/>
<dbReference type="InterPro" id="IPR011763">
    <property type="entry name" value="COA_CT_C"/>
</dbReference>
<evidence type="ECO:0000259" key="5">
    <source>
        <dbReference type="PROSITE" id="PS50989"/>
    </source>
</evidence>
<dbReference type="FunFam" id="3.90.226.10:FF:000007">
    <property type="entry name" value="Methylcrotonoyl-CoA carboxylase subunit beta"/>
    <property type="match status" value="1"/>
</dbReference>
<feature type="domain" description="CoA carboxyltransferase N-terminal" evidence="4">
    <location>
        <begin position="22"/>
        <end position="278"/>
    </location>
</feature>
<dbReference type="SUPFAM" id="SSF52096">
    <property type="entry name" value="ClpP/crotonase"/>
    <property type="match status" value="2"/>
</dbReference>
<evidence type="ECO:0000313" key="7">
    <source>
        <dbReference type="Proteomes" id="UP000199183"/>
    </source>
</evidence>
<name>A0A1H4PQA8_9MICO</name>
<feature type="domain" description="CoA carboxyltransferase C-terminal" evidence="5">
    <location>
        <begin position="285"/>
        <end position="527"/>
    </location>
</feature>
<dbReference type="InterPro" id="IPR034733">
    <property type="entry name" value="AcCoA_carboxyl_beta"/>
</dbReference>
<dbReference type="FunFam" id="3.90.226.10:FF:000004">
    <property type="entry name" value="Methylcrotonoyl-CoA carboxylase beta chain"/>
    <property type="match status" value="1"/>
</dbReference>
<protein>
    <submittedName>
        <fullName evidence="6">3-methylcrotonyl-CoA carboxylase beta subunit</fullName>
    </submittedName>
</protein>
<dbReference type="GO" id="GO:1905202">
    <property type="term" value="C:methylcrotonoyl-CoA carboxylase complex"/>
    <property type="evidence" value="ECO:0007669"/>
    <property type="project" value="TreeGrafter"/>
</dbReference>
<dbReference type="PANTHER" id="PTHR22855:SF13">
    <property type="entry name" value="METHYLCROTONOYL-COA CARBOXYLASE BETA CHAIN, MITOCHONDRIAL"/>
    <property type="match status" value="1"/>
</dbReference>
<dbReference type="PROSITE" id="PS50980">
    <property type="entry name" value="COA_CT_NTER"/>
    <property type="match status" value="1"/>
</dbReference>